<name>A0A086KWS2_TOXGO</name>
<accession>A0A086KWS2</accession>
<dbReference type="EMBL" id="AEYI02000490">
    <property type="protein sequence ID" value="KFG48840.1"/>
    <property type="molecule type" value="Genomic_DNA"/>
</dbReference>
<dbReference type="Proteomes" id="UP000028828">
    <property type="component" value="Unassembled WGS sequence"/>
</dbReference>
<dbReference type="AlphaFoldDB" id="A0A086KWS2"/>
<sequence>MQGTRFVRVPVFYKNFPRNCALLTWSNLNPVNKEVRNSRASEHGASCQGNIRILLFYEICLEGETSHRMQVTRPAASSRQDLKVGILSLQRGISKSLSRLPASWLFRVPVAGLVSVTARSFRSTRL</sequence>
<reference evidence="1 2" key="1">
    <citation type="submission" date="2014-03" db="EMBL/GenBank/DDBJ databases">
        <authorList>
            <person name="Sibley D."/>
            <person name="Venepally P."/>
            <person name="Karamycheva S."/>
            <person name="Hadjithomas M."/>
            <person name="Khan A."/>
            <person name="Brunk B."/>
            <person name="Roos D."/>
            <person name="Caler E."/>
            <person name="Lorenzi H."/>
        </authorList>
    </citation>
    <scope>NUCLEOTIDE SEQUENCE [LARGE SCALE GENOMIC DNA]</scope>
    <source>
        <strain evidence="2">p89</strain>
    </source>
</reference>
<dbReference type="VEuPathDB" id="ToxoDB:TGP89_249535"/>
<gene>
    <name evidence="1" type="ORF">TGP89_249535</name>
</gene>
<proteinExistence type="predicted"/>
<evidence type="ECO:0000313" key="1">
    <source>
        <dbReference type="EMBL" id="KFG48840.1"/>
    </source>
</evidence>
<comment type="caution">
    <text evidence="1">The sequence shown here is derived from an EMBL/GenBank/DDBJ whole genome shotgun (WGS) entry which is preliminary data.</text>
</comment>
<organism evidence="1 2">
    <name type="scientific">Toxoplasma gondii p89</name>
    <dbReference type="NCBI Taxonomy" id="943119"/>
    <lineage>
        <taxon>Eukaryota</taxon>
        <taxon>Sar</taxon>
        <taxon>Alveolata</taxon>
        <taxon>Apicomplexa</taxon>
        <taxon>Conoidasida</taxon>
        <taxon>Coccidia</taxon>
        <taxon>Eucoccidiorida</taxon>
        <taxon>Eimeriorina</taxon>
        <taxon>Sarcocystidae</taxon>
        <taxon>Toxoplasma</taxon>
    </lineage>
</organism>
<evidence type="ECO:0000313" key="2">
    <source>
        <dbReference type="Proteomes" id="UP000028828"/>
    </source>
</evidence>
<protein>
    <submittedName>
        <fullName evidence="1">Uncharacterized protein</fullName>
    </submittedName>
</protein>